<dbReference type="EMBL" id="VIGI01000019">
    <property type="protein sequence ID" value="KAB8289987.1"/>
    <property type="molecule type" value="Genomic_DNA"/>
</dbReference>
<feature type="region of interest" description="Disordered" evidence="2">
    <location>
        <begin position="42"/>
        <end position="63"/>
    </location>
</feature>
<feature type="coiled-coil region" evidence="1">
    <location>
        <begin position="130"/>
        <end position="199"/>
    </location>
</feature>
<accession>A0A5N6JRE6</accession>
<dbReference type="Proteomes" id="UP000326757">
    <property type="component" value="Unassembled WGS sequence"/>
</dbReference>
<evidence type="ECO:0000256" key="2">
    <source>
        <dbReference type="SAM" id="MobiDB-lite"/>
    </source>
</evidence>
<name>A0A5N6JRE6_MONLA</name>
<keyword evidence="4" id="KW-1185">Reference proteome</keyword>
<feature type="compositionally biased region" description="Polar residues" evidence="2">
    <location>
        <begin position="46"/>
        <end position="63"/>
    </location>
</feature>
<sequence>MAKETLPVVLSSTKNVGEMIDGISKTESVVASKGISNGAKIEETTQDTVKNGADTSEATSNTSRNAQIKEALLQIRKVLHYVDHEKKIARHLLVVKGTLQALRDPDLRENGEQSTTEDIKPILPTAHIHQEDFQIQIKKLMNDNKRLRVQNESFESANDGLVCEVDTKQIELEVLEDEMRRVEKKRSQLKDIKEHLELSRKSTDDAFKLLSSMKKEDNTNQDNVITLKKELKACQAEMKAINSKNQHKGCEKKYSALVEENKHLEKRITGFKRKLGDMMTEMGNRTTNKRRHGGA</sequence>
<evidence type="ECO:0000313" key="4">
    <source>
        <dbReference type="Proteomes" id="UP000326757"/>
    </source>
</evidence>
<comment type="caution">
    <text evidence="3">The sequence shown here is derived from an EMBL/GenBank/DDBJ whole genome shotgun (WGS) entry which is preliminary data.</text>
</comment>
<evidence type="ECO:0000313" key="3">
    <source>
        <dbReference type="EMBL" id="KAB8289987.1"/>
    </source>
</evidence>
<evidence type="ECO:0000256" key="1">
    <source>
        <dbReference type="SAM" id="Coils"/>
    </source>
</evidence>
<protein>
    <submittedName>
        <fullName evidence="3">Uncharacterized protein</fullName>
    </submittedName>
</protein>
<organism evidence="3 4">
    <name type="scientific">Monilinia laxa</name>
    <name type="common">Brown rot fungus</name>
    <name type="synonym">Sclerotinia laxa</name>
    <dbReference type="NCBI Taxonomy" id="61186"/>
    <lineage>
        <taxon>Eukaryota</taxon>
        <taxon>Fungi</taxon>
        <taxon>Dikarya</taxon>
        <taxon>Ascomycota</taxon>
        <taxon>Pezizomycotina</taxon>
        <taxon>Leotiomycetes</taxon>
        <taxon>Helotiales</taxon>
        <taxon>Sclerotiniaceae</taxon>
        <taxon>Monilinia</taxon>
    </lineage>
</organism>
<feature type="coiled-coil region" evidence="1">
    <location>
        <begin position="224"/>
        <end position="274"/>
    </location>
</feature>
<dbReference type="OrthoDB" id="3527184at2759"/>
<gene>
    <name evidence="3" type="ORF">EYC80_010314</name>
</gene>
<proteinExistence type="predicted"/>
<reference evidence="3 4" key="1">
    <citation type="submission" date="2019-06" db="EMBL/GenBank/DDBJ databases">
        <title>Genome Sequence of the Brown Rot Fungal Pathogen Monilinia laxa.</title>
        <authorList>
            <person name="De Miccolis Angelini R.M."/>
            <person name="Landi L."/>
            <person name="Abate D."/>
            <person name="Pollastro S."/>
            <person name="Romanazzi G."/>
            <person name="Faretra F."/>
        </authorList>
    </citation>
    <scope>NUCLEOTIDE SEQUENCE [LARGE SCALE GENOMIC DNA]</scope>
    <source>
        <strain evidence="3 4">Mlax316</strain>
    </source>
</reference>
<dbReference type="AlphaFoldDB" id="A0A5N6JRE6"/>
<keyword evidence="1" id="KW-0175">Coiled coil</keyword>